<dbReference type="PANTHER" id="PTHR42887">
    <property type="entry name" value="OS12G0638800 PROTEIN"/>
    <property type="match status" value="1"/>
</dbReference>
<name>A0A6N7XR42_9ACTN</name>
<comment type="caution">
    <text evidence="2">The sequence shown here is derived from an EMBL/GenBank/DDBJ whole genome shotgun (WGS) entry which is preliminary data.</text>
</comment>
<dbReference type="SUPFAM" id="SSF51905">
    <property type="entry name" value="FAD/NAD(P)-binding domain"/>
    <property type="match status" value="1"/>
</dbReference>
<evidence type="ECO:0000259" key="1">
    <source>
        <dbReference type="Pfam" id="PF03486"/>
    </source>
</evidence>
<reference evidence="2 3" key="1">
    <citation type="submission" date="2019-08" db="EMBL/GenBank/DDBJ databases">
        <title>In-depth cultivation of the pig gut microbiome towards novel bacterial diversity and tailored functional studies.</title>
        <authorList>
            <person name="Wylensek D."/>
            <person name="Hitch T.C.A."/>
            <person name="Clavel T."/>
        </authorList>
    </citation>
    <scope>NUCLEOTIDE SEQUENCE [LARGE SCALE GENOMIC DNA]</scope>
    <source>
        <strain evidence="2 3">CA-Schmier-601-WT-1</strain>
    </source>
</reference>
<organism evidence="2 3">
    <name type="scientific">Olsenella porci</name>
    <dbReference type="NCBI Taxonomy" id="2652279"/>
    <lineage>
        <taxon>Bacteria</taxon>
        <taxon>Bacillati</taxon>
        <taxon>Actinomycetota</taxon>
        <taxon>Coriobacteriia</taxon>
        <taxon>Coriobacteriales</taxon>
        <taxon>Atopobiaceae</taxon>
        <taxon>Olsenella</taxon>
    </lineage>
</organism>
<proteinExistence type="predicted"/>
<dbReference type="SUPFAM" id="SSF160996">
    <property type="entry name" value="HI0933 insert domain-like"/>
    <property type="match status" value="1"/>
</dbReference>
<dbReference type="AlphaFoldDB" id="A0A6N7XR42"/>
<dbReference type="PANTHER" id="PTHR42887:SF2">
    <property type="entry name" value="OS12G0638800 PROTEIN"/>
    <property type="match status" value="1"/>
</dbReference>
<protein>
    <submittedName>
        <fullName evidence="2">Aminoacetone oxidase family FAD-binding enzyme</fullName>
    </submittedName>
</protein>
<accession>A0A6N7XR42</accession>
<dbReference type="InterPro" id="IPR057661">
    <property type="entry name" value="RsdA/BaiN/AoA(So)_Rossmann"/>
</dbReference>
<keyword evidence="3" id="KW-1185">Reference proteome</keyword>
<evidence type="ECO:0000313" key="2">
    <source>
        <dbReference type="EMBL" id="MST72565.1"/>
    </source>
</evidence>
<dbReference type="PRINTS" id="PR00411">
    <property type="entry name" value="PNDRDTASEI"/>
</dbReference>
<dbReference type="NCBIfam" id="TIGR00275">
    <property type="entry name" value="aminoacetone oxidase family FAD-binding enzyme"/>
    <property type="match status" value="1"/>
</dbReference>
<feature type="domain" description="RsdA/BaiN/AoA(So)-like Rossmann fold-like" evidence="1">
    <location>
        <begin position="33"/>
        <end position="421"/>
    </location>
</feature>
<dbReference type="InterPro" id="IPR023166">
    <property type="entry name" value="BaiN-like_dom_sf"/>
</dbReference>
<dbReference type="InterPro" id="IPR004792">
    <property type="entry name" value="BaiN-like"/>
</dbReference>
<dbReference type="Pfam" id="PF03486">
    <property type="entry name" value="HI0933_like"/>
    <property type="match status" value="1"/>
</dbReference>
<sequence length="428" mass="45406">MTQRRAGRGPSRAAVREGQLRRARSIELPTSCDVAVVGGGASGLCAAIAAAEADARVVVLERDLECGRTILATGNGRCNFSTVELGADRYNDPAFVSAALGETPLDDILAFFRESGLRWSLEGPRLYPVSRQASSVRSVLLRRARKAGVTLAPARTVVSLEPGPDGFSLALSTEGEEAVSGLLARRVVLAMGGGALDLPRHLGLEVTPTSRALCPVDCEDSPVLGLDGRRDQAAVSLVHGHFPCWRERGEVLFRDYGLSGIVVFDLSRRVQPGDAVTIDLAPDVARSELQGLVDPFAHGTFEEGCLDGILDPAIARLLERLARERWDAGFELPGREDPPRSDSEALVRLVSGLPLRVTGVHQGGPAQVTRGGIATSQVDPRTMGVRGMRGLFACGEALDVDGDCGGYNLSWAWKSGLVAGSNAAERTR</sequence>
<dbReference type="Proteomes" id="UP000469325">
    <property type="component" value="Unassembled WGS sequence"/>
</dbReference>
<dbReference type="RefSeq" id="WP_154434791.1">
    <property type="nucleotide sequence ID" value="NZ_VUNC01000003.1"/>
</dbReference>
<dbReference type="EMBL" id="VUNC01000003">
    <property type="protein sequence ID" value="MST72565.1"/>
    <property type="molecule type" value="Genomic_DNA"/>
</dbReference>
<gene>
    <name evidence="2" type="ORF">FYJ68_05510</name>
</gene>
<evidence type="ECO:0000313" key="3">
    <source>
        <dbReference type="Proteomes" id="UP000469325"/>
    </source>
</evidence>
<dbReference type="Gene3D" id="2.40.30.10">
    <property type="entry name" value="Translation factors"/>
    <property type="match status" value="1"/>
</dbReference>
<dbReference type="InterPro" id="IPR036188">
    <property type="entry name" value="FAD/NAD-bd_sf"/>
</dbReference>
<dbReference type="Gene3D" id="1.10.8.260">
    <property type="entry name" value="HI0933 insert domain-like"/>
    <property type="match status" value="1"/>
</dbReference>
<dbReference type="Gene3D" id="3.50.50.60">
    <property type="entry name" value="FAD/NAD(P)-binding domain"/>
    <property type="match status" value="1"/>
</dbReference>